<keyword evidence="1" id="KW-0175">Coiled coil</keyword>
<protein>
    <submittedName>
        <fullName evidence="2">Uncharacterized protein</fullName>
    </submittedName>
</protein>
<gene>
    <name evidence="2" type="ORF">GOODEAATRI_019574</name>
</gene>
<evidence type="ECO:0000256" key="1">
    <source>
        <dbReference type="SAM" id="Coils"/>
    </source>
</evidence>
<dbReference type="Proteomes" id="UP001476798">
    <property type="component" value="Unassembled WGS sequence"/>
</dbReference>
<proteinExistence type="predicted"/>
<feature type="coiled-coil region" evidence="1">
    <location>
        <begin position="3"/>
        <end position="30"/>
    </location>
</feature>
<accession>A0ABV0MM55</accession>
<comment type="caution">
    <text evidence="2">The sequence shown here is derived from an EMBL/GenBank/DDBJ whole genome shotgun (WGS) entry which is preliminary data.</text>
</comment>
<name>A0ABV0MM55_9TELE</name>
<organism evidence="2 3">
    <name type="scientific">Goodea atripinnis</name>
    <dbReference type="NCBI Taxonomy" id="208336"/>
    <lineage>
        <taxon>Eukaryota</taxon>
        <taxon>Metazoa</taxon>
        <taxon>Chordata</taxon>
        <taxon>Craniata</taxon>
        <taxon>Vertebrata</taxon>
        <taxon>Euteleostomi</taxon>
        <taxon>Actinopterygii</taxon>
        <taxon>Neopterygii</taxon>
        <taxon>Teleostei</taxon>
        <taxon>Neoteleostei</taxon>
        <taxon>Acanthomorphata</taxon>
        <taxon>Ovalentaria</taxon>
        <taxon>Atherinomorphae</taxon>
        <taxon>Cyprinodontiformes</taxon>
        <taxon>Goodeidae</taxon>
        <taxon>Goodea</taxon>
    </lineage>
</organism>
<reference evidence="2 3" key="1">
    <citation type="submission" date="2021-06" db="EMBL/GenBank/DDBJ databases">
        <authorList>
            <person name="Palmer J.M."/>
        </authorList>
    </citation>
    <scope>NUCLEOTIDE SEQUENCE [LARGE SCALE GENOMIC DNA]</scope>
    <source>
        <strain evidence="2 3">GA_2019</strain>
        <tissue evidence="2">Muscle</tissue>
    </source>
</reference>
<evidence type="ECO:0000313" key="3">
    <source>
        <dbReference type="Proteomes" id="UP001476798"/>
    </source>
</evidence>
<keyword evidence="3" id="KW-1185">Reference proteome</keyword>
<sequence length="193" mass="21597">MVRQKLLKERHQLEEEEQILRKRKEQLKLDEEIAAHVAKLSVLKSQSSILRGKESITKKISDGMNSYVEKGTIKACSLSADARSFVPQIKVKTTETECSDPAVTPKEPPGSQYLHSMPVTNKSHAPQYIDQERTEIQHQRILNMNHSSGKLQDGADDGSLGASLSLCSCFWCVFMFFEPQYCGVGPQSCGLIQ</sequence>
<dbReference type="EMBL" id="JAHRIO010001746">
    <property type="protein sequence ID" value="MEQ2159147.1"/>
    <property type="molecule type" value="Genomic_DNA"/>
</dbReference>
<evidence type="ECO:0000313" key="2">
    <source>
        <dbReference type="EMBL" id="MEQ2159147.1"/>
    </source>
</evidence>